<dbReference type="InterPro" id="IPR011055">
    <property type="entry name" value="Dup_hybrid_motif"/>
</dbReference>
<evidence type="ECO:0000313" key="1">
    <source>
        <dbReference type="EMBL" id="MDC0720271.1"/>
    </source>
</evidence>
<dbReference type="Proteomes" id="UP001221686">
    <property type="component" value="Unassembled WGS sequence"/>
</dbReference>
<evidence type="ECO:0000313" key="2">
    <source>
        <dbReference type="Proteomes" id="UP001221686"/>
    </source>
</evidence>
<organism evidence="1 2">
    <name type="scientific">Nannocystis bainbridge</name>
    <dbReference type="NCBI Taxonomy" id="2995303"/>
    <lineage>
        <taxon>Bacteria</taxon>
        <taxon>Pseudomonadati</taxon>
        <taxon>Myxococcota</taxon>
        <taxon>Polyangia</taxon>
        <taxon>Nannocystales</taxon>
        <taxon>Nannocystaceae</taxon>
        <taxon>Nannocystis</taxon>
    </lineage>
</organism>
<name>A0ABT5E679_9BACT</name>
<accession>A0ABT5E679</accession>
<proteinExistence type="predicted"/>
<comment type="caution">
    <text evidence="1">The sequence shown here is derived from an EMBL/GenBank/DDBJ whole genome shotgun (WGS) entry which is preliminary data.</text>
</comment>
<dbReference type="RefSeq" id="WP_272088761.1">
    <property type="nucleotide sequence ID" value="NZ_JAQNDL010000002.1"/>
</dbReference>
<gene>
    <name evidence="1" type="ORF">POL25_25450</name>
</gene>
<dbReference type="InterPro" id="IPR050570">
    <property type="entry name" value="Cell_wall_metabolism_enzyme"/>
</dbReference>
<dbReference type="CDD" id="cd12797">
    <property type="entry name" value="M23_peptidase"/>
    <property type="match status" value="1"/>
</dbReference>
<dbReference type="SUPFAM" id="SSF51261">
    <property type="entry name" value="Duplicated hybrid motif"/>
    <property type="match status" value="1"/>
</dbReference>
<dbReference type="EMBL" id="JAQNDL010000002">
    <property type="protein sequence ID" value="MDC0720271.1"/>
    <property type="molecule type" value="Genomic_DNA"/>
</dbReference>
<reference evidence="1 2" key="1">
    <citation type="submission" date="2022-11" db="EMBL/GenBank/DDBJ databases">
        <title>Minimal conservation of predation-associated metabolite biosynthetic gene clusters underscores biosynthetic potential of Myxococcota including descriptions for ten novel species: Archangium lansinium sp. nov., Myxococcus landrumus sp. nov., Nannocystis bai.</title>
        <authorList>
            <person name="Ahearne A."/>
            <person name="Stevens C."/>
            <person name="Dowd S."/>
        </authorList>
    </citation>
    <scope>NUCLEOTIDE SEQUENCE [LARGE SCALE GENOMIC DNA]</scope>
    <source>
        <strain evidence="1 2">BB15-2</strain>
    </source>
</reference>
<sequence>MPRGDEAQEFTVNTFKHVLWIGLCAPIGGCDEAPAAEAEDAPTIAPDGPRAITEVAEHDRLVGEEANAAFAGFAGTEDAPDVRVFAPGEMSQHLSPETADLAVPARPSLAAGEIAEPAGYGHYCSMTWPGGGWAYSWDTNGGDPCGYLVSQHGAGTIRKAGLFSAAGTNEAVIWCDGQTWGPGIWRGSGGDPLTWAFNASVDAEEPNCVLTVSPLELPIFERAPASFSSIGTGVDFAREGAPTLNTGMFGALLPYLDVLASKVNFKGHAISANYIDDHDGWDWGAPENTDLYAMTDGRVIVSRDYQTSAVACATAEAAKKKNGGCINRDFAAGWPAVCSGWGDPSVACVNAIAAGDYIDYRNSGWDGLLQGEVYVRHKVVTSPVTYSESFVAGYFHVKRTVTPAVGTNVTKFTVLGDVGNGGWTTGPHLHLTVMRETNVGTPTQKDRWFVPNADSCTACTGGSHNFHRYAIDPFGWQAPANIDPRGWVTLDGAMSPKLWKSNANPPVVGGWGA</sequence>
<keyword evidence="2" id="KW-1185">Reference proteome</keyword>
<dbReference type="PANTHER" id="PTHR21666">
    <property type="entry name" value="PEPTIDASE-RELATED"/>
    <property type="match status" value="1"/>
</dbReference>
<dbReference type="Gene3D" id="2.70.70.10">
    <property type="entry name" value="Glucose Permease (Domain IIA)"/>
    <property type="match status" value="1"/>
</dbReference>
<dbReference type="PANTHER" id="PTHR21666:SF289">
    <property type="entry name" value="L-ALA--D-GLU ENDOPEPTIDASE"/>
    <property type="match status" value="1"/>
</dbReference>
<protein>
    <submittedName>
        <fullName evidence="1">M23 family metallopeptidase</fullName>
    </submittedName>
</protein>